<dbReference type="PANTHER" id="PTHR47568">
    <property type="match status" value="1"/>
</dbReference>
<organism evidence="1 2">
    <name type="scientific">Prunus dulcis</name>
    <name type="common">Almond</name>
    <name type="synonym">Amygdalus dulcis</name>
    <dbReference type="NCBI Taxonomy" id="3755"/>
    <lineage>
        <taxon>Eukaryota</taxon>
        <taxon>Viridiplantae</taxon>
        <taxon>Streptophyta</taxon>
        <taxon>Embryophyta</taxon>
        <taxon>Tracheophyta</taxon>
        <taxon>Spermatophyta</taxon>
        <taxon>Magnoliopsida</taxon>
        <taxon>eudicotyledons</taxon>
        <taxon>Gunneridae</taxon>
        <taxon>Pentapetalae</taxon>
        <taxon>rosids</taxon>
        <taxon>fabids</taxon>
        <taxon>Rosales</taxon>
        <taxon>Rosaceae</taxon>
        <taxon>Amygdaloideae</taxon>
        <taxon>Amygdaleae</taxon>
        <taxon>Prunus</taxon>
    </lineage>
</organism>
<gene>
    <name evidence="1" type="ORF">L3X38_045208</name>
</gene>
<dbReference type="PANTHER" id="PTHR47568:SF2">
    <property type="entry name" value="E3 UBIQUITIN-PROTEIN LIGASE SP1-RELATED"/>
    <property type="match status" value="1"/>
</dbReference>
<dbReference type="InterPro" id="IPR044231">
    <property type="entry name" value="SP1/SPL1"/>
</dbReference>
<dbReference type="Proteomes" id="UP001054821">
    <property type="component" value="Chromosome 8"/>
</dbReference>
<dbReference type="EMBL" id="JAJFAZ020000008">
    <property type="protein sequence ID" value="KAI5316032.1"/>
    <property type="molecule type" value="Genomic_DNA"/>
</dbReference>
<dbReference type="AlphaFoldDB" id="A0AAD4V1V5"/>
<name>A0AAD4V1V5_PRUDU</name>
<sequence length="94" mass="10677">MLRDGILWCLGGGALFLLGFHIDSEARKLESVRRIRELKDLVGLLRYECRVVVAVRGRVCSATPINCEKGGLQGVIVEQRAEQYFLERIKNMDK</sequence>
<protein>
    <submittedName>
        <fullName evidence="1">Uncharacterized protein</fullName>
    </submittedName>
</protein>
<keyword evidence="2" id="KW-1185">Reference proteome</keyword>
<proteinExistence type="predicted"/>
<accession>A0AAD4V1V5</accession>
<dbReference type="GO" id="GO:0016567">
    <property type="term" value="P:protein ubiquitination"/>
    <property type="evidence" value="ECO:0007669"/>
    <property type="project" value="InterPro"/>
</dbReference>
<evidence type="ECO:0000313" key="2">
    <source>
        <dbReference type="Proteomes" id="UP001054821"/>
    </source>
</evidence>
<reference evidence="1 2" key="1">
    <citation type="journal article" date="2022" name="G3 (Bethesda)">
        <title>Whole-genome sequence and methylome profiling of the almond [Prunus dulcis (Mill.) D.A. Webb] cultivar 'Nonpareil'.</title>
        <authorList>
            <person name="D'Amico-Willman K.M."/>
            <person name="Ouma W.Z."/>
            <person name="Meulia T."/>
            <person name="Sideli G.M."/>
            <person name="Gradziel T.M."/>
            <person name="Fresnedo-Ramirez J."/>
        </authorList>
    </citation>
    <scope>NUCLEOTIDE SEQUENCE [LARGE SCALE GENOMIC DNA]</scope>
    <source>
        <strain evidence="1">Clone GOH B32 T37-40</strain>
    </source>
</reference>
<evidence type="ECO:0000313" key="1">
    <source>
        <dbReference type="EMBL" id="KAI5316032.1"/>
    </source>
</evidence>
<comment type="caution">
    <text evidence="1">The sequence shown here is derived from an EMBL/GenBank/DDBJ whole genome shotgun (WGS) entry which is preliminary data.</text>
</comment>
<dbReference type="GO" id="GO:0004842">
    <property type="term" value="F:ubiquitin-protein transferase activity"/>
    <property type="evidence" value="ECO:0007669"/>
    <property type="project" value="InterPro"/>
</dbReference>